<proteinExistence type="predicted"/>
<reference evidence="5" key="1">
    <citation type="submission" date="2023-02" db="EMBL/GenBank/DDBJ databases">
        <title>Actinokineospora globicatena NBRC 15670.</title>
        <authorList>
            <person name="Ichikawa N."/>
            <person name="Sato H."/>
            <person name="Tonouchi N."/>
        </authorList>
    </citation>
    <scope>NUCLEOTIDE SEQUENCE</scope>
    <source>
        <strain evidence="5">NBRC 15670</strain>
    </source>
</reference>
<dbReference type="CDD" id="cd06170">
    <property type="entry name" value="LuxR_C_like"/>
    <property type="match status" value="1"/>
</dbReference>
<dbReference type="Gene3D" id="1.25.40.10">
    <property type="entry name" value="Tetratricopeptide repeat domain"/>
    <property type="match status" value="1"/>
</dbReference>
<dbReference type="EMBL" id="BSSD01000016">
    <property type="protein sequence ID" value="GLW95824.1"/>
    <property type="molecule type" value="Genomic_DNA"/>
</dbReference>
<dbReference type="GO" id="GO:0006355">
    <property type="term" value="P:regulation of DNA-templated transcription"/>
    <property type="evidence" value="ECO:0007669"/>
    <property type="project" value="InterPro"/>
</dbReference>
<dbReference type="Pfam" id="PF00196">
    <property type="entry name" value="GerE"/>
    <property type="match status" value="1"/>
</dbReference>
<comment type="caution">
    <text evidence="5">The sequence shown here is derived from an EMBL/GenBank/DDBJ whole genome shotgun (WGS) entry which is preliminary data.</text>
</comment>
<dbReference type="Gene3D" id="1.10.10.10">
    <property type="entry name" value="Winged helix-like DNA-binding domain superfamily/Winged helix DNA-binding domain"/>
    <property type="match status" value="1"/>
</dbReference>
<dbReference type="PANTHER" id="PTHR16305">
    <property type="entry name" value="TESTICULAR SOLUBLE ADENYLYL CYCLASE"/>
    <property type="match status" value="1"/>
</dbReference>
<evidence type="ECO:0000256" key="1">
    <source>
        <dbReference type="ARBA" id="ARBA00022741"/>
    </source>
</evidence>
<dbReference type="PROSITE" id="PS50043">
    <property type="entry name" value="HTH_LUXR_2"/>
    <property type="match status" value="1"/>
</dbReference>
<feature type="domain" description="HTH luxR-type" evidence="4">
    <location>
        <begin position="898"/>
        <end position="963"/>
    </location>
</feature>
<dbReference type="InterPro" id="IPR041664">
    <property type="entry name" value="AAA_16"/>
</dbReference>
<protein>
    <submittedName>
        <fullName evidence="5">LuxR family transcriptional regulator</fullName>
    </submittedName>
</protein>
<dbReference type="InterPro" id="IPR000792">
    <property type="entry name" value="Tscrpt_reg_LuxR_C"/>
</dbReference>
<evidence type="ECO:0000313" key="5">
    <source>
        <dbReference type="EMBL" id="GLW95824.1"/>
    </source>
</evidence>
<dbReference type="AlphaFoldDB" id="A0A9W6VDA9"/>
<accession>A0A9W6VDA9</accession>
<keyword evidence="6" id="KW-1185">Reference proteome</keyword>
<dbReference type="InterPro" id="IPR016032">
    <property type="entry name" value="Sig_transdc_resp-reg_C-effctor"/>
</dbReference>
<evidence type="ECO:0000256" key="2">
    <source>
        <dbReference type="ARBA" id="ARBA00022840"/>
    </source>
</evidence>
<dbReference type="SMART" id="SM00421">
    <property type="entry name" value="HTH_LUXR"/>
    <property type="match status" value="1"/>
</dbReference>
<feature type="region of interest" description="Disordered" evidence="3">
    <location>
        <begin position="877"/>
        <end position="900"/>
    </location>
</feature>
<dbReference type="PROSITE" id="PS00622">
    <property type="entry name" value="HTH_LUXR_1"/>
    <property type="match status" value="1"/>
</dbReference>
<name>A0A9W6VDA9_9PSEU</name>
<dbReference type="Proteomes" id="UP001165042">
    <property type="component" value="Unassembled WGS sequence"/>
</dbReference>
<dbReference type="InterPro" id="IPR027417">
    <property type="entry name" value="P-loop_NTPase"/>
</dbReference>
<evidence type="ECO:0000256" key="3">
    <source>
        <dbReference type="SAM" id="MobiDB-lite"/>
    </source>
</evidence>
<dbReference type="GO" id="GO:0003677">
    <property type="term" value="F:DNA binding"/>
    <property type="evidence" value="ECO:0007669"/>
    <property type="project" value="InterPro"/>
</dbReference>
<feature type="region of interest" description="Disordered" evidence="3">
    <location>
        <begin position="101"/>
        <end position="145"/>
    </location>
</feature>
<keyword evidence="2" id="KW-0067">ATP-binding</keyword>
<dbReference type="SUPFAM" id="SSF46894">
    <property type="entry name" value="C-terminal effector domain of the bipartite response regulators"/>
    <property type="match status" value="1"/>
</dbReference>
<dbReference type="GO" id="GO:0004016">
    <property type="term" value="F:adenylate cyclase activity"/>
    <property type="evidence" value="ECO:0007669"/>
    <property type="project" value="TreeGrafter"/>
</dbReference>
<organism evidence="5 6">
    <name type="scientific">Actinokineospora globicatena</name>
    <dbReference type="NCBI Taxonomy" id="103729"/>
    <lineage>
        <taxon>Bacteria</taxon>
        <taxon>Bacillati</taxon>
        <taxon>Actinomycetota</taxon>
        <taxon>Actinomycetes</taxon>
        <taxon>Pseudonocardiales</taxon>
        <taxon>Pseudonocardiaceae</taxon>
        <taxon>Actinokineospora</taxon>
    </lineage>
</organism>
<dbReference type="InterPro" id="IPR036388">
    <property type="entry name" value="WH-like_DNA-bd_sf"/>
</dbReference>
<feature type="compositionally biased region" description="Polar residues" evidence="3">
    <location>
        <begin position="108"/>
        <end position="126"/>
    </location>
</feature>
<evidence type="ECO:0000259" key="4">
    <source>
        <dbReference type="PROSITE" id="PS50043"/>
    </source>
</evidence>
<gene>
    <name evidence="5" type="ORF">Aglo03_66400</name>
</gene>
<sequence length="970" mass="103116">MALVERGEELAALGRLYAESGRGRGQVALISGGVASGKTELLHAFADRVAADGAALLTATGSRAERTLPFGVLRQLFAGPALSPAVAAGIAELLGGVGGVAGQHDTGQHSADQDSTGRNSTEQPGTEQDRVERVTPDPTGDPTAIGRAGARVLDEVCAALLELAADRTVVIAVDDVQFADGESLQALLYLRRRMRFARVLVLLTEWALPRPTQAVFRAEVTRQPNTTHLRLAPLSLAGVAELLAGRLDPATAAALAPVHHAVSGGNPLLVTALINDHRAAVRSGLRPGDGAVVVGQEFGTAVLACLHRWEPAMLQVARGLALLGDAGSPVLLGSLLDITSDAAAQVLDVLELAGLLDGGRFRHPVAKAAVLDSIAPADRRALHARAARLLYRDGSPADEVARHLTAADGAEEPGEQTWAVEVLRHAAQEDLVADRMDLAVRRLELAARTSRDVDEHADITTQMLRVEWRRNPSAAARHLPSLRAARAQGKLSERNAVHLAKFLLWYGHTEELSGTLSDLAASAADRAAPMAGQLSLVFHWLAFLYPPVVAGVPAPETGQPQPLLANPWTRASAMLDRVRFGGPREEIVVAAEHILQSCRLGEQTLGSQLSALAALVHADRNDRAAHWCDSLLSDATARGALTWQAVIGAMRAEVALRQGDLPAAEELATAAFEKLSPQGWGVAIGVPLSTKVAAATAMGRHEEAAALLRVPVPDSMYQTQFGLQYLYARGSHYLATDRPHAALADFQRCGELMSGWDVDLPALVPWRSGAAQAQLALGNREVARALMADQLTRPGCEGARTRGATLRILAAASTADRRVPLLSEAVELLHTGGDRFELARALLDLSHAHSAAGDCEKARTVARRALQMAKGCQAEPLSRELLPGREPEVPEQSGRHQEPTGMDALSEAERRVAVLAALGHTNREIGGKLYITVSTVEQHLTRVYRKLNVSRRTDLPAGLPRQLLAAAEDR</sequence>
<dbReference type="RefSeq" id="WP_285613512.1">
    <property type="nucleotide sequence ID" value="NZ_BSSD01000016.1"/>
</dbReference>
<dbReference type="InterPro" id="IPR011990">
    <property type="entry name" value="TPR-like_helical_dom_sf"/>
</dbReference>
<dbReference type="SUPFAM" id="SSF48452">
    <property type="entry name" value="TPR-like"/>
    <property type="match status" value="1"/>
</dbReference>
<dbReference type="SUPFAM" id="SSF52540">
    <property type="entry name" value="P-loop containing nucleoside triphosphate hydrolases"/>
    <property type="match status" value="1"/>
</dbReference>
<feature type="compositionally biased region" description="Basic and acidic residues" evidence="3">
    <location>
        <begin position="882"/>
        <end position="898"/>
    </location>
</feature>
<dbReference type="GO" id="GO:0005737">
    <property type="term" value="C:cytoplasm"/>
    <property type="evidence" value="ECO:0007669"/>
    <property type="project" value="TreeGrafter"/>
</dbReference>
<dbReference type="GO" id="GO:0005524">
    <property type="term" value="F:ATP binding"/>
    <property type="evidence" value="ECO:0007669"/>
    <property type="project" value="UniProtKB-KW"/>
</dbReference>
<keyword evidence="1" id="KW-0547">Nucleotide-binding</keyword>
<dbReference type="PANTHER" id="PTHR16305:SF35">
    <property type="entry name" value="TRANSCRIPTIONAL ACTIVATOR DOMAIN"/>
    <property type="match status" value="1"/>
</dbReference>
<dbReference type="Pfam" id="PF13191">
    <property type="entry name" value="AAA_16"/>
    <property type="match status" value="1"/>
</dbReference>
<dbReference type="PRINTS" id="PR00038">
    <property type="entry name" value="HTHLUXR"/>
</dbReference>
<evidence type="ECO:0000313" key="6">
    <source>
        <dbReference type="Proteomes" id="UP001165042"/>
    </source>
</evidence>